<dbReference type="InterPro" id="IPR001876">
    <property type="entry name" value="Znf_RanBP2"/>
</dbReference>
<protein>
    <recommendedName>
        <fullName evidence="4">RanBP2-type domain-containing protein</fullName>
    </recommendedName>
</protein>
<name>A0A0F9T7U2_9ZZZZ</name>
<evidence type="ECO:0000256" key="1">
    <source>
        <dbReference type="ARBA" id="ARBA00022723"/>
    </source>
</evidence>
<evidence type="ECO:0000313" key="5">
    <source>
        <dbReference type="EMBL" id="KKN75254.1"/>
    </source>
</evidence>
<dbReference type="PROSITE" id="PS01358">
    <property type="entry name" value="ZF_RANBP2_1"/>
    <property type="match status" value="1"/>
</dbReference>
<keyword evidence="1" id="KW-0479">Metal-binding</keyword>
<comment type="caution">
    <text evidence="5">The sequence shown here is derived from an EMBL/GenBank/DDBJ whole genome shotgun (WGS) entry which is preliminary data.</text>
</comment>
<keyword evidence="2" id="KW-0863">Zinc-finger</keyword>
<dbReference type="AlphaFoldDB" id="A0A0F9T7U2"/>
<accession>A0A0F9T7U2</accession>
<organism evidence="5">
    <name type="scientific">marine sediment metagenome</name>
    <dbReference type="NCBI Taxonomy" id="412755"/>
    <lineage>
        <taxon>unclassified sequences</taxon>
        <taxon>metagenomes</taxon>
        <taxon>ecological metagenomes</taxon>
    </lineage>
</organism>
<proteinExistence type="predicted"/>
<sequence length="138" mass="14428">MPVEIHGKQYVTVAERIAQMHEASDGVTVVISTEVVRDTDTSISIKATVTCAAGTFSGHATSRYEAGGIEGQSPLEVAETSAIGRALGFAGYGSVEGIASADEVIVAQSRDKWGCKECRATNSSDDKVCINCGRERGS</sequence>
<gene>
    <name evidence="5" type="ORF">LCGC14_0382530</name>
</gene>
<dbReference type="EMBL" id="LAZR01000313">
    <property type="protein sequence ID" value="KKN75254.1"/>
    <property type="molecule type" value="Genomic_DNA"/>
</dbReference>
<dbReference type="PROSITE" id="PS50199">
    <property type="entry name" value="ZF_RANBP2_2"/>
    <property type="match status" value="1"/>
</dbReference>
<feature type="domain" description="RanBP2-type" evidence="4">
    <location>
        <begin position="109"/>
        <end position="138"/>
    </location>
</feature>
<reference evidence="5" key="1">
    <citation type="journal article" date="2015" name="Nature">
        <title>Complex archaea that bridge the gap between prokaryotes and eukaryotes.</title>
        <authorList>
            <person name="Spang A."/>
            <person name="Saw J.H."/>
            <person name="Jorgensen S.L."/>
            <person name="Zaremba-Niedzwiedzka K."/>
            <person name="Martijn J."/>
            <person name="Lind A.E."/>
            <person name="van Eijk R."/>
            <person name="Schleper C."/>
            <person name="Guy L."/>
            <person name="Ettema T.J."/>
        </authorList>
    </citation>
    <scope>NUCLEOTIDE SEQUENCE</scope>
</reference>
<evidence type="ECO:0000256" key="2">
    <source>
        <dbReference type="ARBA" id="ARBA00022771"/>
    </source>
</evidence>
<evidence type="ECO:0000259" key="4">
    <source>
        <dbReference type="PROSITE" id="PS50199"/>
    </source>
</evidence>
<evidence type="ECO:0000256" key="3">
    <source>
        <dbReference type="ARBA" id="ARBA00022833"/>
    </source>
</evidence>
<keyword evidence="3" id="KW-0862">Zinc</keyword>
<dbReference type="GO" id="GO:0008270">
    <property type="term" value="F:zinc ion binding"/>
    <property type="evidence" value="ECO:0007669"/>
    <property type="project" value="UniProtKB-KW"/>
</dbReference>